<dbReference type="InterPro" id="IPR052369">
    <property type="entry name" value="UG_Glycosaminoglycan_Hydrolase"/>
</dbReference>
<comment type="caution">
    <text evidence="3">The sequence shown here is derived from an EMBL/GenBank/DDBJ whole genome shotgun (WGS) entry which is preliminary data.</text>
</comment>
<dbReference type="Gene3D" id="1.50.10.10">
    <property type="match status" value="1"/>
</dbReference>
<dbReference type="SUPFAM" id="SSF48208">
    <property type="entry name" value="Six-hairpin glycosidases"/>
    <property type="match status" value="1"/>
</dbReference>
<dbReference type="EMBL" id="JBHSLV010000008">
    <property type="protein sequence ID" value="MFC5392170.1"/>
    <property type="molecule type" value="Genomic_DNA"/>
</dbReference>
<proteinExistence type="inferred from homology"/>
<accession>A0ABW0H4L5</accession>
<evidence type="ECO:0008006" key="5">
    <source>
        <dbReference type="Google" id="ProtNLM"/>
    </source>
</evidence>
<protein>
    <recommendedName>
        <fullName evidence="5">Unsaturated chondroitin disaccharide hydrolase</fullName>
    </recommendedName>
</protein>
<keyword evidence="4" id="KW-1185">Reference proteome</keyword>
<evidence type="ECO:0000256" key="2">
    <source>
        <dbReference type="ARBA" id="ARBA00038358"/>
    </source>
</evidence>
<comment type="similarity">
    <text evidence="2">Belongs to the glycosyl hydrolase 88 family.</text>
</comment>
<dbReference type="RefSeq" id="WP_377006886.1">
    <property type="nucleotide sequence ID" value="NZ_JBHSLV010000008.1"/>
</dbReference>
<organism evidence="3 4">
    <name type="scientific">Bosea vestrisii</name>
    <dbReference type="NCBI Taxonomy" id="151416"/>
    <lineage>
        <taxon>Bacteria</taxon>
        <taxon>Pseudomonadati</taxon>
        <taxon>Pseudomonadota</taxon>
        <taxon>Alphaproteobacteria</taxon>
        <taxon>Hyphomicrobiales</taxon>
        <taxon>Boseaceae</taxon>
        <taxon>Bosea</taxon>
    </lineage>
</organism>
<evidence type="ECO:0000313" key="4">
    <source>
        <dbReference type="Proteomes" id="UP001596104"/>
    </source>
</evidence>
<dbReference type="InterPro" id="IPR012341">
    <property type="entry name" value="6hp_glycosidase-like_sf"/>
</dbReference>
<name>A0ABW0H4L5_9HYPH</name>
<sequence length="399" mass="44265">MRIEPSTYFSTVEAAAAARRDTRSHQEALERCIAKLRQTMPVIGLRNPKIGLPDNSWVYCGPYDWVVSFQAGQLWLALQLTGDSAFLNAARARRAVFRGILAHQNAQNHDLGFQFSLSCVAEWLMTGDGEAHEMALAAARQLVCRYRPDGRYIQAWNARHVHSQRMQAEFANGRIIADTMQNLALLYWAHGETGRADFREAADAHAQTTLDHIVRPDDTSFHTFVFDIASGRPLRGETHQGYADESCWSRGQAWLIHGFAQSALTTGNPAYADAARRLAAKAEALMEGDAVPAWDFGAPDQRGTHRDSSAAAIMAAGVYLLADQSEPEEAARWRSLGDRLLAGLLAHCDLTRDPQALGLLAHGASHVRAGYADTMLPYGDYYFMEALMRSLGHDRFFWS</sequence>
<reference evidence="4" key="1">
    <citation type="journal article" date="2019" name="Int. J. Syst. Evol. Microbiol.">
        <title>The Global Catalogue of Microorganisms (GCM) 10K type strain sequencing project: providing services to taxonomists for standard genome sequencing and annotation.</title>
        <authorList>
            <consortium name="The Broad Institute Genomics Platform"/>
            <consortium name="The Broad Institute Genome Sequencing Center for Infectious Disease"/>
            <person name="Wu L."/>
            <person name="Ma J."/>
        </authorList>
    </citation>
    <scope>NUCLEOTIDE SEQUENCE [LARGE SCALE GENOMIC DNA]</scope>
    <source>
        <strain evidence="4">CGMCC 1.16326</strain>
    </source>
</reference>
<evidence type="ECO:0000313" key="3">
    <source>
        <dbReference type="EMBL" id="MFC5392170.1"/>
    </source>
</evidence>
<keyword evidence="1" id="KW-0378">Hydrolase</keyword>
<dbReference type="PANTHER" id="PTHR36845:SF1">
    <property type="entry name" value="HYDROLASE, PUTATIVE (AFU_ORTHOLOGUE AFUA_7G05090)-RELATED"/>
    <property type="match status" value="1"/>
</dbReference>
<gene>
    <name evidence="3" type="ORF">ACFPPC_05875</name>
</gene>
<dbReference type="Proteomes" id="UP001596104">
    <property type="component" value="Unassembled WGS sequence"/>
</dbReference>
<dbReference type="PANTHER" id="PTHR36845">
    <property type="entry name" value="HYDROLASE, PUTATIVE (AFU_ORTHOLOGUE AFUA_7G05090)-RELATED"/>
    <property type="match status" value="1"/>
</dbReference>
<dbReference type="InterPro" id="IPR008928">
    <property type="entry name" value="6-hairpin_glycosidase_sf"/>
</dbReference>
<evidence type="ECO:0000256" key="1">
    <source>
        <dbReference type="ARBA" id="ARBA00022801"/>
    </source>
</evidence>